<evidence type="ECO:0000256" key="1">
    <source>
        <dbReference type="SAM" id="MobiDB-lite"/>
    </source>
</evidence>
<evidence type="ECO:0000313" key="2">
    <source>
        <dbReference type="EMBL" id="EZF48105.1"/>
    </source>
</evidence>
<feature type="region of interest" description="Disordered" evidence="1">
    <location>
        <begin position="92"/>
        <end position="113"/>
    </location>
</feature>
<dbReference type="EMBL" id="KK207935">
    <property type="protein sequence ID" value="EZF48105.1"/>
    <property type="molecule type" value="Genomic_DNA"/>
</dbReference>
<gene>
    <name evidence="2" type="ORF">H103_08202</name>
</gene>
<dbReference type="HOGENOM" id="CLU_2135307_0_0_1"/>
<name>A0A022VPY1_TRIRU</name>
<feature type="region of interest" description="Disordered" evidence="1">
    <location>
        <begin position="21"/>
        <end position="50"/>
    </location>
</feature>
<protein>
    <submittedName>
        <fullName evidence="2">Uncharacterized protein</fullName>
    </submittedName>
</protein>
<organism evidence="2">
    <name type="scientific">Trichophyton rubrum CBS 288.86</name>
    <dbReference type="NCBI Taxonomy" id="1215330"/>
    <lineage>
        <taxon>Eukaryota</taxon>
        <taxon>Fungi</taxon>
        <taxon>Dikarya</taxon>
        <taxon>Ascomycota</taxon>
        <taxon>Pezizomycotina</taxon>
        <taxon>Eurotiomycetes</taxon>
        <taxon>Eurotiomycetidae</taxon>
        <taxon>Onygenales</taxon>
        <taxon>Arthrodermataceae</taxon>
        <taxon>Trichophyton</taxon>
    </lineage>
</organism>
<accession>A0A022VPY1</accession>
<sequence>MLITFSSSQYICGKSLALARTGQEHDGKQNKNDVTYNTGETQGRERRGETEFPIRRTLRWASRGSRLSHTSSSYQSNYLLLRRCSIVARTSNSRPKIIRRKRKQTTNYGVRST</sequence>
<dbReference type="Proteomes" id="UP000023758">
    <property type="component" value="Unassembled WGS sequence"/>
</dbReference>
<proteinExistence type="predicted"/>
<reference evidence="2" key="1">
    <citation type="submission" date="2014-02" db="EMBL/GenBank/DDBJ databases">
        <title>The Genome Sequence of Trichophyton rubrum (morphotype fischeri) CBS 288.86.</title>
        <authorList>
            <consortium name="The Broad Institute Genomics Platform"/>
            <person name="Cuomo C.A."/>
            <person name="White T.C."/>
            <person name="Graser Y."/>
            <person name="Martinez-Rossi N."/>
            <person name="Heitman J."/>
            <person name="Young S.K."/>
            <person name="Zeng Q."/>
            <person name="Gargeya S."/>
            <person name="Abouelleil A."/>
            <person name="Alvarado L."/>
            <person name="Chapman S.B."/>
            <person name="Gainer-Dewar J."/>
            <person name="Goldberg J."/>
            <person name="Griggs A."/>
            <person name="Gujja S."/>
            <person name="Hansen M."/>
            <person name="Howarth C."/>
            <person name="Imamovic A."/>
            <person name="Larimer J."/>
            <person name="Martinez D."/>
            <person name="Murphy C."/>
            <person name="Pearson M.D."/>
            <person name="Persinoti G."/>
            <person name="Poon T."/>
            <person name="Priest M."/>
            <person name="Roberts A.D."/>
            <person name="Saif S."/>
            <person name="Shea T.D."/>
            <person name="Sykes S.N."/>
            <person name="Wortman J."/>
            <person name="Nusbaum C."/>
            <person name="Birren B."/>
        </authorList>
    </citation>
    <scope>NUCLEOTIDE SEQUENCE [LARGE SCALE GENOMIC DNA]</scope>
    <source>
        <strain evidence="2">CBS 288.86</strain>
    </source>
</reference>
<feature type="compositionally biased region" description="Basic and acidic residues" evidence="1">
    <location>
        <begin position="22"/>
        <end position="31"/>
    </location>
</feature>
<dbReference type="AlphaFoldDB" id="A0A022VPY1"/>